<name>W4QDQ6_9BACI</name>
<dbReference type="GO" id="GO:0043709">
    <property type="term" value="P:cell adhesion involved in single-species biofilm formation"/>
    <property type="evidence" value="ECO:0007669"/>
    <property type="project" value="TreeGrafter"/>
</dbReference>
<dbReference type="InterPro" id="IPR043128">
    <property type="entry name" value="Rev_trsase/Diguanyl_cyclase"/>
</dbReference>
<dbReference type="GO" id="GO:0052621">
    <property type="term" value="F:diguanylate cyclase activity"/>
    <property type="evidence" value="ECO:0007669"/>
    <property type="project" value="TreeGrafter"/>
</dbReference>
<dbReference type="PANTHER" id="PTHR45138:SF9">
    <property type="entry name" value="DIGUANYLATE CYCLASE DGCM-RELATED"/>
    <property type="match status" value="1"/>
</dbReference>
<dbReference type="CDD" id="cd01949">
    <property type="entry name" value="GGDEF"/>
    <property type="match status" value="1"/>
</dbReference>
<dbReference type="InterPro" id="IPR000160">
    <property type="entry name" value="GGDEF_dom"/>
</dbReference>
<dbReference type="FunFam" id="3.30.70.270:FF:000001">
    <property type="entry name" value="Diguanylate cyclase domain protein"/>
    <property type="match status" value="1"/>
</dbReference>
<dbReference type="NCBIfam" id="TIGR00254">
    <property type="entry name" value="GGDEF"/>
    <property type="match status" value="1"/>
</dbReference>
<comment type="caution">
    <text evidence="2">The sequence shown here is derived from an EMBL/GenBank/DDBJ whole genome shotgun (WGS) entry which is preliminary data.</text>
</comment>
<dbReference type="GO" id="GO:1902201">
    <property type="term" value="P:negative regulation of bacterial-type flagellum-dependent cell motility"/>
    <property type="evidence" value="ECO:0007669"/>
    <property type="project" value="TreeGrafter"/>
</dbReference>
<dbReference type="AlphaFoldDB" id="W4QDQ6"/>
<dbReference type="Gene3D" id="3.30.450.40">
    <property type="match status" value="2"/>
</dbReference>
<dbReference type="PROSITE" id="PS50887">
    <property type="entry name" value="GGDEF"/>
    <property type="match status" value="1"/>
</dbReference>
<sequence length="627" mass="72225">MGSFIKGLAMLFNDQDLKRLFSPFTVVELLKDSEFDIELHSLVDTFSSYYERTCNRSILVYERQDDHLYALTSNVTIPSIIELSEFGAALQQTNYESCCFIHGDALFASSDKTYIMYPVYLNGELILVFFFPVVVENTNTSLDDYKQWFESFIPLLQKSYVYERRKHESKRREILLQVMKKFHSTMMSEDVLHEIVEAIHEAFPGYLVYLLLSQESKGKDGIPIKPLLYGNEVGSKVVEHAYVTGEIQIVKRKDKLTLFVPLRGKQGVYGVMEIKAPHTYQLPKGEVEFIQMLADTGGNALENAELYQQSRHLIQDLQLINETTHQLNEHRRLTDIVYYMTSQIIESFGAEEVGFILFQDDNEVRMLEGSTCLFHEQLISSQLSPLFAKMRVEKEPIYIGELELYDIGRIPGFQSLLAVPMIHNQKLTGMVIALHQEPYHFTFGHFKLLQSMIRHSTLAMTNSMLHEELERLVITDHLTELYSRNYLDEQIQSSMEKDQKGTFLLIDIDDFKHINDTYGHQVGDQVIIQVATILKDMTIDRGIAARWGGEELALYLPETYVEDGRQLAEKILFRIKQESNPSVTVSIGISYWGESSDSSNLNQLFQRADQSLYEAKETGKNKFVTNE</sequence>
<dbReference type="InterPro" id="IPR029787">
    <property type="entry name" value="Nucleotide_cyclase"/>
</dbReference>
<dbReference type="Proteomes" id="UP000018895">
    <property type="component" value="Unassembled WGS sequence"/>
</dbReference>
<gene>
    <name evidence="2" type="ORF">JCM9152_1473</name>
</gene>
<dbReference type="SUPFAM" id="SSF55781">
    <property type="entry name" value="GAF domain-like"/>
    <property type="match status" value="2"/>
</dbReference>
<dbReference type="Pfam" id="PF00990">
    <property type="entry name" value="GGDEF"/>
    <property type="match status" value="1"/>
</dbReference>
<dbReference type="SMART" id="SM00267">
    <property type="entry name" value="GGDEF"/>
    <property type="match status" value="1"/>
</dbReference>
<dbReference type="STRING" id="1236971.JCM9152_1473"/>
<reference evidence="2" key="1">
    <citation type="journal article" date="2014" name="Genome Announc.">
        <title>Draft Genome Sequences of Three Alkaliphilic Bacillus Strains, Bacillus wakoensis JCM 9140T, Bacillus akibai JCM 9157T, and Bacillus hemicellulosilyticus JCM 9152T.</title>
        <authorList>
            <person name="Yuki M."/>
            <person name="Oshima K."/>
            <person name="Suda W."/>
            <person name="Oshida Y."/>
            <person name="Kitamura K."/>
            <person name="Iida T."/>
            <person name="Hattori M."/>
            <person name="Ohkuma M."/>
        </authorList>
    </citation>
    <scope>NUCLEOTIDE SEQUENCE [LARGE SCALE GENOMIC DNA]</scope>
    <source>
        <strain evidence="2">JCM 9152</strain>
    </source>
</reference>
<dbReference type="InterPro" id="IPR050469">
    <property type="entry name" value="Diguanylate_Cyclase"/>
</dbReference>
<evidence type="ECO:0000313" key="2">
    <source>
        <dbReference type="EMBL" id="GAE30077.1"/>
    </source>
</evidence>
<evidence type="ECO:0000259" key="1">
    <source>
        <dbReference type="PROSITE" id="PS50887"/>
    </source>
</evidence>
<feature type="domain" description="GGDEF" evidence="1">
    <location>
        <begin position="499"/>
        <end position="627"/>
    </location>
</feature>
<dbReference type="Gene3D" id="3.30.70.270">
    <property type="match status" value="1"/>
</dbReference>
<protein>
    <submittedName>
        <fullName evidence="2">GGDEF domain protein</fullName>
    </submittedName>
</protein>
<dbReference type="PANTHER" id="PTHR45138">
    <property type="entry name" value="REGULATORY COMPONENTS OF SENSORY TRANSDUCTION SYSTEM"/>
    <property type="match status" value="1"/>
</dbReference>
<organism evidence="2 3">
    <name type="scientific">Halalkalibacter hemicellulosilyticusJCM 9152</name>
    <dbReference type="NCBI Taxonomy" id="1236971"/>
    <lineage>
        <taxon>Bacteria</taxon>
        <taxon>Bacillati</taxon>
        <taxon>Bacillota</taxon>
        <taxon>Bacilli</taxon>
        <taxon>Bacillales</taxon>
        <taxon>Bacillaceae</taxon>
        <taxon>Halalkalibacter</taxon>
    </lineage>
</organism>
<dbReference type="Pfam" id="PF13185">
    <property type="entry name" value="GAF_2"/>
    <property type="match status" value="1"/>
</dbReference>
<proteinExistence type="predicted"/>
<dbReference type="GO" id="GO:0005886">
    <property type="term" value="C:plasma membrane"/>
    <property type="evidence" value="ECO:0007669"/>
    <property type="project" value="TreeGrafter"/>
</dbReference>
<dbReference type="SUPFAM" id="SSF55073">
    <property type="entry name" value="Nucleotide cyclase"/>
    <property type="match status" value="1"/>
</dbReference>
<dbReference type="InterPro" id="IPR003018">
    <property type="entry name" value="GAF"/>
</dbReference>
<keyword evidence="3" id="KW-1185">Reference proteome</keyword>
<dbReference type="EMBL" id="BAUU01000009">
    <property type="protein sequence ID" value="GAE30077.1"/>
    <property type="molecule type" value="Genomic_DNA"/>
</dbReference>
<evidence type="ECO:0000313" key="3">
    <source>
        <dbReference type="Proteomes" id="UP000018895"/>
    </source>
</evidence>
<dbReference type="InterPro" id="IPR029016">
    <property type="entry name" value="GAF-like_dom_sf"/>
</dbReference>
<accession>W4QDQ6</accession>